<dbReference type="Gramene" id="Os04t0507950-01">
    <property type="protein sequence ID" value="Os04t0507950-01"/>
    <property type="gene ID" value="Os04g0507950"/>
</dbReference>
<dbReference type="EMBL" id="CM000141">
    <property type="protein sequence ID" value="EEE61307.1"/>
    <property type="molecule type" value="Genomic_DNA"/>
</dbReference>
<reference evidence="1" key="2">
    <citation type="submission" date="2008-12" db="EMBL/GenBank/DDBJ databases">
        <title>Improved gene annotation of the rice (Oryza sativa) genomes.</title>
        <authorList>
            <person name="Wang J."/>
            <person name="Li R."/>
            <person name="Fan W."/>
            <person name="Huang Q."/>
            <person name="Zhang J."/>
            <person name="Zhou Y."/>
            <person name="Hu Y."/>
            <person name="Zi S."/>
            <person name="Li J."/>
            <person name="Ni P."/>
            <person name="Zheng H."/>
            <person name="Zhang Y."/>
            <person name="Zhao M."/>
            <person name="Hao Q."/>
            <person name="McDermott J."/>
            <person name="Samudrala R."/>
            <person name="Kristiansen K."/>
            <person name="Wong G.K.-S."/>
        </authorList>
    </citation>
    <scope>NUCLEOTIDE SEQUENCE</scope>
</reference>
<sequence>MAKLQFKKLFNSMVPFRPPRWSAEVRTKPASHKTAMVKLQQESTLFFSAFPSFQLYQVVAK</sequence>
<protein>
    <submittedName>
        <fullName evidence="1">Uncharacterized protein</fullName>
    </submittedName>
</protein>
<dbReference type="HOGENOM" id="CLU_2926797_0_0_1"/>
<dbReference type="Proteomes" id="UP000007752">
    <property type="component" value="Chromosome 4"/>
</dbReference>
<proteinExistence type="predicted"/>
<accession>A0A8J8XDW8</accession>
<name>A0A8J8XDW8_ORYSJ</name>
<dbReference type="AlphaFoldDB" id="A0A8J8XDW8"/>
<organism evidence="1">
    <name type="scientific">Oryza sativa subsp. japonica</name>
    <name type="common">Rice</name>
    <dbReference type="NCBI Taxonomy" id="39947"/>
    <lineage>
        <taxon>Eukaryota</taxon>
        <taxon>Viridiplantae</taxon>
        <taxon>Streptophyta</taxon>
        <taxon>Embryophyta</taxon>
        <taxon>Tracheophyta</taxon>
        <taxon>Spermatophyta</taxon>
        <taxon>Magnoliopsida</taxon>
        <taxon>Liliopsida</taxon>
        <taxon>Poales</taxon>
        <taxon>Poaceae</taxon>
        <taxon>BOP clade</taxon>
        <taxon>Oryzoideae</taxon>
        <taxon>Oryzeae</taxon>
        <taxon>Oryzinae</taxon>
        <taxon>Oryza</taxon>
        <taxon>Oryza sativa</taxon>
    </lineage>
</organism>
<reference evidence="1" key="1">
    <citation type="journal article" date="2005" name="PLoS Biol.">
        <title>The genomes of Oryza sativa: a history of duplications.</title>
        <authorList>
            <person name="Yu J."/>
            <person name="Wang J."/>
            <person name="Lin W."/>
            <person name="Li S."/>
            <person name="Li H."/>
            <person name="Zhou J."/>
            <person name="Ni P."/>
            <person name="Dong W."/>
            <person name="Hu S."/>
            <person name="Zeng C."/>
            <person name="Zhang J."/>
            <person name="Zhang Y."/>
            <person name="Li R."/>
            <person name="Xu Z."/>
            <person name="Li S."/>
            <person name="Li X."/>
            <person name="Zheng H."/>
            <person name="Cong L."/>
            <person name="Lin L."/>
            <person name="Yin J."/>
            <person name="Geng J."/>
            <person name="Li G."/>
            <person name="Shi J."/>
            <person name="Liu J."/>
            <person name="Lv H."/>
            <person name="Li J."/>
            <person name="Wang J."/>
            <person name="Deng Y."/>
            <person name="Ran L."/>
            <person name="Shi X."/>
            <person name="Wang X."/>
            <person name="Wu Q."/>
            <person name="Li C."/>
            <person name="Ren X."/>
            <person name="Wang J."/>
            <person name="Wang X."/>
            <person name="Li D."/>
            <person name="Liu D."/>
            <person name="Zhang X."/>
            <person name="Ji Z."/>
            <person name="Zhao W."/>
            <person name="Sun Y."/>
            <person name="Zhang Z."/>
            <person name="Bao J."/>
            <person name="Han Y."/>
            <person name="Dong L."/>
            <person name="Ji J."/>
            <person name="Chen P."/>
            <person name="Wu S."/>
            <person name="Liu J."/>
            <person name="Xiao Y."/>
            <person name="Bu D."/>
            <person name="Tan J."/>
            <person name="Yang L."/>
            <person name="Ye C."/>
            <person name="Zhang J."/>
            <person name="Xu J."/>
            <person name="Zhou Y."/>
            <person name="Yu Y."/>
            <person name="Zhang B."/>
            <person name="Zhuang S."/>
            <person name="Wei H."/>
            <person name="Liu B."/>
            <person name="Lei M."/>
            <person name="Yu H."/>
            <person name="Li Y."/>
            <person name="Xu H."/>
            <person name="Wei S."/>
            <person name="He X."/>
            <person name="Fang L."/>
            <person name="Zhang Z."/>
            <person name="Zhang Y."/>
            <person name="Huang X."/>
            <person name="Su Z."/>
            <person name="Tong W."/>
            <person name="Li J."/>
            <person name="Tong Z."/>
            <person name="Li S."/>
            <person name="Ye J."/>
            <person name="Wang L."/>
            <person name="Fang L."/>
            <person name="Lei T."/>
            <person name="Chen C."/>
            <person name="Chen H."/>
            <person name="Xu Z."/>
            <person name="Li H."/>
            <person name="Huang H."/>
            <person name="Zhang F."/>
            <person name="Xu H."/>
            <person name="Li N."/>
            <person name="Zhao C."/>
            <person name="Li S."/>
            <person name="Dong L."/>
            <person name="Huang Y."/>
            <person name="Li L."/>
            <person name="Xi Y."/>
            <person name="Qi Q."/>
            <person name="Li W."/>
            <person name="Zhang B."/>
            <person name="Hu W."/>
            <person name="Zhang Y."/>
            <person name="Tian X."/>
            <person name="Jiao Y."/>
            <person name="Liang X."/>
            <person name="Jin J."/>
            <person name="Gao L."/>
            <person name="Zheng W."/>
            <person name="Hao B."/>
            <person name="Liu S."/>
            <person name="Wang W."/>
            <person name="Yuan L."/>
            <person name="Cao M."/>
            <person name="McDermott J."/>
            <person name="Samudrala R."/>
            <person name="Wang J."/>
            <person name="Wong G.K."/>
            <person name="Yang H."/>
        </authorList>
    </citation>
    <scope>NUCLEOTIDE SEQUENCE [LARGE SCALE GENOMIC DNA]</scope>
</reference>
<evidence type="ECO:0000313" key="1">
    <source>
        <dbReference type="EMBL" id="EEE61307.1"/>
    </source>
</evidence>
<gene>
    <name evidence="1" type="ORF">OsJ_15401</name>
</gene>